<accession>A0A370F604</accession>
<dbReference type="RefSeq" id="WP_017758628.1">
    <property type="nucleotide sequence ID" value="NZ_QQAV01000013.1"/>
</dbReference>
<reference evidence="2 3" key="1">
    <citation type="submission" date="2018-07" db="EMBL/GenBank/DDBJ databases">
        <title>Genomic Encyclopedia of Type Strains, Phase IV (KMG-IV): sequencing the most valuable type-strain genomes for metagenomic binning, comparative biology and taxonomic classification.</title>
        <authorList>
            <person name="Goeker M."/>
        </authorList>
    </citation>
    <scope>NUCLEOTIDE SEQUENCE [LARGE SCALE GENOMIC DNA]</scope>
    <source>
        <strain evidence="2 3">DSM 21352</strain>
    </source>
</reference>
<dbReference type="InterPro" id="IPR025605">
    <property type="entry name" value="OST-HTH/LOTUS_dom"/>
</dbReference>
<dbReference type="Pfam" id="PF01936">
    <property type="entry name" value="NYN"/>
    <property type="match status" value="1"/>
</dbReference>
<dbReference type="CDD" id="cd11297">
    <property type="entry name" value="PIN_LabA-like_N_1"/>
    <property type="match status" value="1"/>
</dbReference>
<dbReference type="Gene3D" id="3.40.50.1010">
    <property type="entry name" value="5'-nuclease"/>
    <property type="match status" value="1"/>
</dbReference>
<dbReference type="PANTHER" id="PTHR35811">
    <property type="entry name" value="SLR1870 PROTEIN"/>
    <property type="match status" value="1"/>
</dbReference>
<dbReference type="AlphaFoldDB" id="A0A370F604"/>
<evidence type="ECO:0000259" key="1">
    <source>
        <dbReference type="PROSITE" id="PS51644"/>
    </source>
</evidence>
<name>A0A370F604_9BURK</name>
<evidence type="ECO:0000313" key="3">
    <source>
        <dbReference type="Proteomes" id="UP000255265"/>
    </source>
</evidence>
<organism evidence="2 3">
    <name type="scientific">Pseudacidovorax intermedius</name>
    <dbReference type="NCBI Taxonomy" id="433924"/>
    <lineage>
        <taxon>Bacteria</taxon>
        <taxon>Pseudomonadati</taxon>
        <taxon>Pseudomonadota</taxon>
        <taxon>Betaproteobacteria</taxon>
        <taxon>Burkholderiales</taxon>
        <taxon>Comamonadaceae</taxon>
        <taxon>Pseudacidovorax</taxon>
    </lineage>
</organism>
<dbReference type="GO" id="GO:0004540">
    <property type="term" value="F:RNA nuclease activity"/>
    <property type="evidence" value="ECO:0007669"/>
    <property type="project" value="InterPro"/>
</dbReference>
<evidence type="ECO:0000313" key="2">
    <source>
        <dbReference type="EMBL" id="RDI19050.1"/>
    </source>
</evidence>
<sequence>MSEWTGAGVQAPKVALYWDFENLHAVLTDQQNGQDYYREHRLTVQMPVAEVDAIVDYAASLGDVIINRAYANWQFFSRYRDALNGAGIDLIQLFPRGANMKNSADIRMALDALSDLHTHPHITHVVVVSCDSDFISLAQKVKQAGRFIGGVGVEGNSNRYWVASCNEFKFYGALLKLRQASEAVAASVLAMEGQGEGGEPGEPADSGPTVLTVELAREALVKAVTQIIARQGENRVHCGALKSLMKRMMPAFDEGMLGCRSFKAFLQRFPDIVEFLDDEGGGHIALTPQALAHESAAEADRDVDA</sequence>
<dbReference type="Proteomes" id="UP000255265">
    <property type="component" value="Unassembled WGS sequence"/>
</dbReference>
<proteinExistence type="predicted"/>
<dbReference type="EMBL" id="QQAV01000013">
    <property type="protein sequence ID" value="RDI19050.1"/>
    <property type="molecule type" value="Genomic_DNA"/>
</dbReference>
<protein>
    <submittedName>
        <fullName evidence="2">OST-HTH/LOTUS domain-containing protein</fullName>
    </submittedName>
</protein>
<feature type="domain" description="HTH OST-type" evidence="1">
    <location>
        <begin position="216"/>
        <end position="290"/>
    </location>
</feature>
<dbReference type="PROSITE" id="PS51644">
    <property type="entry name" value="HTH_OST"/>
    <property type="match status" value="1"/>
</dbReference>
<dbReference type="Pfam" id="PF12872">
    <property type="entry name" value="OST-HTH"/>
    <property type="match status" value="1"/>
</dbReference>
<keyword evidence="3" id="KW-1185">Reference proteome</keyword>
<dbReference type="InterPro" id="IPR021139">
    <property type="entry name" value="NYN"/>
</dbReference>
<dbReference type="PANTHER" id="PTHR35811:SF1">
    <property type="entry name" value="HTH OST-TYPE DOMAIN-CONTAINING PROTEIN"/>
    <property type="match status" value="1"/>
</dbReference>
<comment type="caution">
    <text evidence="2">The sequence shown here is derived from an EMBL/GenBank/DDBJ whole genome shotgun (WGS) entry which is preliminary data.</text>
</comment>
<gene>
    <name evidence="2" type="ORF">DFR41_11332</name>
</gene>